<feature type="transmembrane region" description="Helical" evidence="5">
    <location>
        <begin position="189"/>
        <end position="217"/>
    </location>
</feature>
<evidence type="ECO:0000256" key="3">
    <source>
        <dbReference type="ARBA" id="ARBA00022989"/>
    </source>
</evidence>
<name>A0A2W7RM12_9BACT</name>
<dbReference type="AlphaFoldDB" id="A0A2W7RM12"/>
<feature type="domain" description="O-antigen ligase-related" evidence="6">
    <location>
        <begin position="192"/>
        <end position="340"/>
    </location>
</feature>
<dbReference type="PANTHER" id="PTHR37422:SF13">
    <property type="entry name" value="LIPOPOLYSACCHARIDE BIOSYNTHESIS PROTEIN PA4999-RELATED"/>
    <property type="match status" value="1"/>
</dbReference>
<feature type="transmembrane region" description="Helical" evidence="5">
    <location>
        <begin position="163"/>
        <end position="183"/>
    </location>
</feature>
<gene>
    <name evidence="7" type="ORF">LX80_02777</name>
</gene>
<evidence type="ECO:0000256" key="5">
    <source>
        <dbReference type="SAM" id="Phobius"/>
    </source>
</evidence>
<dbReference type="Proteomes" id="UP000249720">
    <property type="component" value="Unassembled WGS sequence"/>
</dbReference>
<protein>
    <submittedName>
        <fullName evidence="7">O-antigen ligase</fullName>
    </submittedName>
</protein>
<dbReference type="GO" id="GO:0016020">
    <property type="term" value="C:membrane"/>
    <property type="evidence" value="ECO:0007669"/>
    <property type="project" value="UniProtKB-SubCell"/>
</dbReference>
<dbReference type="OrthoDB" id="628688at2"/>
<accession>A0A2W7RM12</accession>
<keyword evidence="2 5" id="KW-0812">Transmembrane</keyword>
<keyword evidence="7" id="KW-0436">Ligase</keyword>
<feature type="transmembrane region" description="Helical" evidence="5">
    <location>
        <begin position="325"/>
        <end position="346"/>
    </location>
</feature>
<dbReference type="Pfam" id="PF04932">
    <property type="entry name" value="Wzy_C"/>
    <property type="match status" value="1"/>
</dbReference>
<feature type="transmembrane region" description="Helical" evidence="5">
    <location>
        <begin position="229"/>
        <end position="248"/>
    </location>
</feature>
<evidence type="ECO:0000256" key="1">
    <source>
        <dbReference type="ARBA" id="ARBA00004141"/>
    </source>
</evidence>
<dbReference type="InterPro" id="IPR007016">
    <property type="entry name" value="O-antigen_ligase-rel_domated"/>
</dbReference>
<proteinExistence type="predicted"/>
<dbReference type="GO" id="GO:0016874">
    <property type="term" value="F:ligase activity"/>
    <property type="evidence" value="ECO:0007669"/>
    <property type="project" value="UniProtKB-KW"/>
</dbReference>
<organism evidence="7 8">
    <name type="scientific">Hydrotalea sandarakina</name>
    <dbReference type="NCBI Taxonomy" id="1004304"/>
    <lineage>
        <taxon>Bacteria</taxon>
        <taxon>Pseudomonadati</taxon>
        <taxon>Bacteroidota</taxon>
        <taxon>Chitinophagia</taxon>
        <taxon>Chitinophagales</taxon>
        <taxon>Chitinophagaceae</taxon>
        <taxon>Hydrotalea</taxon>
    </lineage>
</organism>
<reference evidence="7 8" key="1">
    <citation type="submission" date="2018-06" db="EMBL/GenBank/DDBJ databases">
        <title>Genomic Encyclopedia of Archaeal and Bacterial Type Strains, Phase II (KMG-II): from individual species to whole genera.</title>
        <authorList>
            <person name="Goeker M."/>
        </authorList>
    </citation>
    <scope>NUCLEOTIDE SEQUENCE [LARGE SCALE GENOMIC DNA]</scope>
    <source>
        <strain evidence="7 8">DSM 23241</strain>
    </source>
</reference>
<evidence type="ECO:0000259" key="6">
    <source>
        <dbReference type="Pfam" id="PF04932"/>
    </source>
</evidence>
<keyword evidence="4 5" id="KW-0472">Membrane</keyword>
<dbReference type="InterPro" id="IPR051533">
    <property type="entry name" value="WaaL-like"/>
</dbReference>
<keyword evidence="3 5" id="KW-1133">Transmembrane helix</keyword>
<sequence length="401" mass="46745">MTKNKEKYHLPQVFSFSGNKLIVLLMVMLLGLLFSRALLSISTLVWLIVILISWRKYNFFRNDNHLLYWSIVPLILFLTGAWQLPFQKDTYDFLLTLCSYPIAFFSVTMLKNQKNISIINQIWVIVAIAGCIYPISWFITHIQASITRYGSGQTLPVLMDNDHIRYSIFLCSALVMLLFHNPFSLRFRWILIGLLLLLILFLSVRTAWIILIICLLFIPFTKSIPQRKWITVGIILLGFCSYIFFPTVQKKIAYSFYEWQQFNPLVFNSNYSDGARRNMNTIALEAIQEKQYNVGWAGVAPTMQQIGRTYFSQQNLKFGWPFNQWLFWLIGSGWIGVIAWSIWLLYPIFWAWQQKQTGVAVWSIAITASCLVECNLNYQFGVFLHAWPLALMSILPQRSSL</sequence>
<evidence type="ECO:0000313" key="8">
    <source>
        <dbReference type="Proteomes" id="UP000249720"/>
    </source>
</evidence>
<comment type="subcellular location">
    <subcellularLocation>
        <location evidence="1">Membrane</location>
        <topology evidence="1">Multi-pass membrane protein</topology>
    </subcellularLocation>
</comment>
<evidence type="ECO:0000256" key="2">
    <source>
        <dbReference type="ARBA" id="ARBA00022692"/>
    </source>
</evidence>
<evidence type="ECO:0000313" key="7">
    <source>
        <dbReference type="EMBL" id="PZX59530.1"/>
    </source>
</evidence>
<feature type="transmembrane region" description="Helical" evidence="5">
    <location>
        <begin position="122"/>
        <end position="142"/>
    </location>
</feature>
<comment type="caution">
    <text evidence="7">The sequence shown here is derived from an EMBL/GenBank/DDBJ whole genome shotgun (WGS) entry which is preliminary data.</text>
</comment>
<feature type="transmembrane region" description="Helical" evidence="5">
    <location>
        <begin position="66"/>
        <end position="84"/>
    </location>
</feature>
<feature type="transmembrane region" description="Helical" evidence="5">
    <location>
        <begin position="21"/>
        <end position="54"/>
    </location>
</feature>
<dbReference type="RefSeq" id="WP_146250544.1">
    <property type="nucleotide sequence ID" value="NZ_QKZV01000013.1"/>
</dbReference>
<keyword evidence="8" id="KW-1185">Reference proteome</keyword>
<dbReference type="PANTHER" id="PTHR37422">
    <property type="entry name" value="TEICHURONIC ACID BIOSYNTHESIS PROTEIN TUAE"/>
    <property type="match status" value="1"/>
</dbReference>
<feature type="transmembrane region" description="Helical" evidence="5">
    <location>
        <begin position="91"/>
        <end position="110"/>
    </location>
</feature>
<dbReference type="EMBL" id="QKZV01000013">
    <property type="protein sequence ID" value="PZX59530.1"/>
    <property type="molecule type" value="Genomic_DNA"/>
</dbReference>
<evidence type="ECO:0000256" key="4">
    <source>
        <dbReference type="ARBA" id="ARBA00023136"/>
    </source>
</evidence>